<dbReference type="GO" id="GO:0004029">
    <property type="term" value="F:aldehyde dehydrogenase (NAD+) activity"/>
    <property type="evidence" value="ECO:0007669"/>
    <property type="project" value="TreeGrafter"/>
</dbReference>
<dbReference type="InterPro" id="IPR051783">
    <property type="entry name" value="NAD(P)-dependent_oxidoreduct"/>
</dbReference>
<dbReference type="Gene3D" id="3.40.50.720">
    <property type="entry name" value="NAD(P)-binding Rossmann-like Domain"/>
    <property type="match status" value="1"/>
</dbReference>
<dbReference type="SUPFAM" id="SSF51735">
    <property type="entry name" value="NAD(P)-binding Rossmann-fold domains"/>
    <property type="match status" value="1"/>
</dbReference>
<keyword evidence="3" id="KW-1185">Reference proteome</keyword>
<dbReference type="RefSeq" id="WP_075509981.1">
    <property type="nucleotide sequence ID" value="NZ_CP089224.1"/>
</dbReference>
<proteinExistence type="predicted"/>
<evidence type="ECO:0000313" key="3">
    <source>
        <dbReference type="Proteomes" id="UP000077342"/>
    </source>
</evidence>
<dbReference type="EMBL" id="LWCI01000097">
    <property type="protein sequence ID" value="KZS63645.1"/>
    <property type="molecule type" value="Genomic_DNA"/>
</dbReference>
<gene>
    <name evidence="2" type="ORF">A4G28_07300</name>
</gene>
<accession>A0A164BMK5</accession>
<dbReference type="Pfam" id="PF11066">
    <property type="entry name" value="DUF2867"/>
    <property type="match status" value="1"/>
</dbReference>
<dbReference type="AlphaFoldDB" id="A0A164BMK5"/>
<dbReference type="InterPro" id="IPR036291">
    <property type="entry name" value="NAD(P)-bd_dom_sf"/>
</dbReference>
<dbReference type="PANTHER" id="PTHR48079:SF6">
    <property type="entry name" value="NAD(P)-BINDING DOMAIN-CONTAINING PROTEIN-RELATED"/>
    <property type="match status" value="1"/>
</dbReference>
<evidence type="ECO:0000259" key="1">
    <source>
        <dbReference type="Pfam" id="PF13460"/>
    </source>
</evidence>
<dbReference type="InterPro" id="IPR021295">
    <property type="entry name" value="DUF2867"/>
</dbReference>
<protein>
    <submittedName>
        <fullName evidence="2">Nucleoside-diphosphate sugar epimerase</fullName>
    </submittedName>
</protein>
<dbReference type="InterPro" id="IPR016040">
    <property type="entry name" value="NAD(P)-bd_dom"/>
</dbReference>
<reference evidence="3" key="1">
    <citation type="submission" date="2016-04" db="EMBL/GenBank/DDBJ databases">
        <authorList>
            <person name="Strapagiel D."/>
            <person name="Borowka P."/>
            <person name="Marciniak B."/>
            <person name="Bakula Z."/>
            <person name="Van Ingen J."/>
            <person name="Safianowska A."/>
            <person name="Dziadek J."/>
            <person name="Jagielski T."/>
        </authorList>
    </citation>
    <scope>NUCLEOTIDE SEQUENCE [LARGE SCALE GENOMIC DNA]</scope>
    <source>
        <strain evidence="3">1010001458</strain>
    </source>
</reference>
<feature type="domain" description="NAD(P)-binding" evidence="1">
    <location>
        <begin position="12"/>
        <end position="119"/>
    </location>
</feature>
<evidence type="ECO:0000313" key="2">
    <source>
        <dbReference type="EMBL" id="KZS63645.1"/>
    </source>
</evidence>
<dbReference type="Proteomes" id="UP000077342">
    <property type="component" value="Unassembled WGS sequence"/>
</dbReference>
<dbReference type="GO" id="GO:0005737">
    <property type="term" value="C:cytoplasm"/>
    <property type="evidence" value="ECO:0007669"/>
    <property type="project" value="TreeGrafter"/>
</dbReference>
<dbReference type="Pfam" id="PF13460">
    <property type="entry name" value="NAD_binding_10"/>
    <property type="match status" value="1"/>
</dbReference>
<dbReference type="PANTHER" id="PTHR48079">
    <property type="entry name" value="PROTEIN YEEZ"/>
    <property type="match status" value="1"/>
</dbReference>
<comment type="caution">
    <text evidence="2">The sequence shown here is derived from an EMBL/GenBank/DDBJ whole genome shotgun (WGS) entry which is preliminary data.</text>
</comment>
<name>A0A164BMK5_9MYCO</name>
<sequence>MSAGQVNCLVTGATGYIGARLVPRLLDEGHRVRALARDPNKLAGVPWRDRAEVARGDLGDVDSLVAALDGVQVVYYLVHSMGTAKNFAVEETRAVRNVVEAARRAGVRRVVYLGGLHPDGRNLSPHLESRKAVGVALIESGIETVVLQAGVVVGSGSASFEMIRHLTDRLPVMTTPKWVHNRIQPIAVRDVLHYLVAAATVDLPSSRTWDIGGPEVLEYGDMMRIYAEVAGLHRRYLLVLPFLTPRIASLWVGTVTPIPSGLARPLIESLECDAVMRNSDIDTLVAPPRGGLTGYRQAVALALTRAARGLPDASWDSLHCEPADLLPSDPKWAGEIVYTDVRTAVTTAEPEDIWASAQNAANSGRWYSLALAPRRRRSPQRWTVAERNATTLRLATATRLPGPAWLEIRVTPRRTDGSRYMQRVIVFPRGIPGRLYWSMLRPLYTTALRALAHDIIASAGQPIRRRTTAATRAP</sequence>
<organism evidence="2 3">
    <name type="scientific">Mycobacterium ostraviense</name>
    <dbReference type="NCBI Taxonomy" id="2738409"/>
    <lineage>
        <taxon>Bacteria</taxon>
        <taxon>Bacillati</taxon>
        <taxon>Actinomycetota</taxon>
        <taxon>Actinomycetes</taxon>
        <taxon>Mycobacteriales</taxon>
        <taxon>Mycobacteriaceae</taxon>
        <taxon>Mycobacterium</taxon>
    </lineage>
</organism>